<dbReference type="Pfam" id="PF11951">
    <property type="entry name" value="Fungal_trans_2"/>
    <property type="match status" value="1"/>
</dbReference>
<dbReference type="GO" id="GO:0001228">
    <property type="term" value="F:DNA-binding transcription activator activity, RNA polymerase II-specific"/>
    <property type="evidence" value="ECO:0007669"/>
    <property type="project" value="TreeGrafter"/>
</dbReference>
<evidence type="ECO:0000313" key="2">
    <source>
        <dbReference type="EMBL" id="PTB38777.1"/>
    </source>
</evidence>
<name>A0A2T3Z1V8_TRIA4</name>
<keyword evidence="1" id="KW-0539">Nucleus</keyword>
<keyword evidence="3" id="KW-1185">Reference proteome</keyword>
<dbReference type="OrthoDB" id="416217at2759"/>
<evidence type="ECO:0008006" key="4">
    <source>
        <dbReference type="Google" id="ProtNLM"/>
    </source>
</evidence>
<proteinExistence type="predicted"/>
<dbReference type="AlphaFoldDB" id="A0A2T3Z1V8"/>
<dbReference type="InterPro" id="IPR021858">
    <property type="entry name" value="Fun_TF"/>
</dbReference>
<dbReference type="STRING" id="1042311.A0A2T3Z1V8"/>
<protein>
    <recommendedName>
        <fullName evidence="4">Transcription factor domain-containing protein</fullName>
    </recommendedName>
</protein>
<sequence>MSMLPNYPRHQIHCQRYGNSSVPRSLGLGLDMSVLQLLYHFDHHTASTLAFGACVWRDGVIPLALNDEVVMHAILMISASHQHSISPDNAAYIKAMAYHLDLTLSGFRGLLAQGTENCNHDVVIACSLLLVHYAWSMPFFAYADDKIDMRSEPDRLLKFAAGLKAVIMSTKQDESYPDGIFKSPLSGATIQGFQDWESALVTIFDFREYFFGAQPTTSDGSFGCCMHHGSYNAFDRLAPLLKTMDAVRNGHAIHHLILQIRIYTLFWPSKASKAFEEEFAVNQTEACVVMLTFYATAWWLLSESVWWARTRTKVMCESILECLDKNNKDENWETNIGNIRHYFKFTPNETDGWIIGDPGYHPAKEFQ</sequence>
<accession>A0A2T3Z1V8</accession>
<evidence type="ECO:0000313" key="3">
    <source>
        <dbReference type="Proteomes" id="UP000240493"/>
    </source>
</evidence>
<dbReference type="EMBL" id="KZ679265">
    <property type="protein sequence ID" value="PTB38777.1"/>
    <property type="molecule type" value="Genomic_DNA"/>
</dbReference>
<dbReference type="InterPro" id="IPR053157">
    <property type="entry name" value="Sterol_Uptake_Regulator"/>
</dbReference>
<dbReference type="PANTHER" id="PTHR47784:SF5">
    <property type="entry name" value="STEROL UPTAKE CONTROL PROTEIN 2"/>
    <property type="match status" value="1"/>
</dbReference>
<reference evidence="2 3" key="1">
    <citation type="submission" date="2016-07" db="EMBL/GenBank/DDBJ databases">
        <title>Multiple horizontal gene transfer events from other fungi enriched the ability of initially mycotrophic Trichoderma (Ascomycota) to feed on dead plant biomass.</title>
        <authorList>
            <consortium name="DOE Joint Genome Institute"/>
            <person name="Aerts A."/>
            <person name="Atanasova L."/>
            <person name="Chenthamara K."/>
            <person name="Zhang J."/>
            <person name="Grujic M."/>
            <person name="Henrissat B."/>
            <person name="Kuo A."/>
            <person name="Salamov A."/>
            <person name="Lipzen A."/>
            <person name="Labutti K."/>
            <person name="Barry K."/>
            <person name="Miao Y."/>
            <person name="Rahimi M.J."/>
            <person name="Shen Q."/>
            <person name="Grigoriev I.V."/>
            <person name="Kubicek C.P."/>
            <person name="Druzhinina I.S."/>
        </authorList>
    </citation>
    <scope>NUCLEOTIDE SEQUENCE [LARGE SCALE GENOMIC DNA]</scope>
    <source>
        <strain evidence="2 3">CBS 433.97</strain>
    </source>
</reference>
<dbReference type="Proteomes" id="UP000240493">
    <property type="component" value="Unassembled WGS sequence"/>
</dbReference>
<evidence type="ECO:0000256" key="1">
    <source>
        <dbReference type="ARBA" id="ARBA00023242"/>
    </source>
</evidence>
<dbReference type="PANTHER" id="PTHR47784">
    <property type="entry name" value="STEROL UPTAKE CONTROL PROTEIN 2"/>
    <property type="match status" value="1"/>
</dbReference>
<gene>
    <name evidence="2" type="ORF">M441DRAFT_198093</name>
</gene>
<organism evidence="2 3">
    <name type="scientific">Trichoderma asperellum (strain ATCC 204424 / CBS 433.97 / NBRC 101777)</name>
    <dbReference type="NCBI Taxonomy" id="1042311"/>
    <lineage>
        <taxon>Eukaryota</taxon>
        <taxon>Fungi</taxon>
        <taxon>Dikarya</taxon>
        <taxon>Ascomycota</taxon>
        <taxon>Pezizomycotina</taxon>
        <taxon>Sordariomycetes</taxon>
        <taxon>Hypocreomycetidae</taxon>
        <taxon>Hypocreales</taxon>
        <taxon>Hypocreaceae</taxon>
        <taxon>Trichoderma</taxon>
    </lineage>
</organism>